<reference evidence="3" key="1">
    <citation type="submission" date="2019-08" db="EMBL/GenBank/DDBJ databases">
        <authorList>
            <person name="Kucharzyk K."/>
            <person name="Murdoch R.W."/>
            <person name="Higgins S."/>
            <person name="Loffler F."/>
        </authorList>
    </citation>
    <scope>NUCLEOTIDE SEQUENCE</scope>
</reference>
<evidence type="ECO:0000256" key="1">
    <source>
        <dbReference type="ARBA" id="ARBA00023235"/>
    </source>
</evidence>
<dbReference type="GO" id="GO:0005996">
    <property type="term" value="P:monosaccharide metabolic process"/>
    <property type="evidence" value="ECO:0007669"/>
    <property type="project" value="InterPro"/>
</dbReference>
<comment type="caution">
    <text evidence="3">The sequence shown here is derived from an EMBL/GenBank/DDBJ whole genome shotgun (WGS) entry which is preliminary data.</text>
</comment>
<dbReference type="PANTHER" id="PTHR36120">
    <property type="entry name" value="FUCOSE ISOMERASE"/>
    <property type="match status" value="1"/>
</dbReference>
<dbReference type="GO" id="GO:0016861">
    <property type="term" value="F:intramolecular oxidoreductase activity, interconverting aldoses and ketoses"/>
    <property type="evidence" value="ECO:0007669"/>
    <property type="project" value="InterPro"/>
</dbReference>
<evidence type="ECO:0000313" key="3">
    <source>
        <dbReference type="EMBL" id="MPM35441.1"/>
    </source>
</evidence>
<dbReference type="SUPFAM" id="SSF53743">
    <property type="entry name" value="FucI/AraA N-terminal and middle domains"/>
    <property type="match status" value="1"/>
</dbReference>
<organism evidence="3">
    <name type="scientific">bioreactor metagenome</name>
    <dbReference type="NCBI Taxonomy" id="1076179"/>
    <lineage>
        <taxon>unclassified sequences</taxon>
        <taxon>metagenomes</taxon>
        <taxon>ecological metagenomes</taxon>
    </lineage>
</organism>
<keyword evidence="2" id="KW-0119">Carbohydrate metabolism</keyword>
<sequence>MRRKPKIGIVNLCHEDYIDEEVRRLGSEAVSALQARGADIVTAQPIGSAKQALVVGINMCAEDLDGIVLFLGSWIECATAMAFLREIEHLPLCLWGVPMFERDGRLESTGSYVSFAMFRGSMARAGYRFLPVLGEILETADSVFDFCVAAMTKTALRRTRIGLVGYTSMSIYPGTFDHLLVRKMIGPEIHHIDNYTLINIAESAAQKDIAESEAFLRSRSAIDKEVSQAFLTKASRLLYALRTVCRQYSLNAINVKCQYELSKEYKMTACVPLSALAELGVVSSCEGDMLNTISMTVLALLTGQVVTYGDAINHIGNVVKFSSCGFAPFSLADGDPVVRNFMPHPGFTGIQTSFTLKPGRVTVLRLVEDVGDYHILYFTGEGLPSELRQGVMPALDVRLDGDIGRLVSEYSGQHFALCYGDCSAKIECLCTMLGIRAVRV</sequence>
<keyword evidence="1" id="KW-0413">Isomerase</keyword>
<dbReference type="AlphaFoldDB" id="A0A644Z607"/>
<evidence type="ECO:0000256" key="2">
    <source>
        <dbReference type="ARBA" id="ARBA00023277"/>
    </source>
</evidence>
<name>A0A644Z607_9ZZZZ</name>
<dbReference type="PANTHER" id="PTHR36120:SF1">
    <property type="entry name" value="L-FUCOSE ISOMERASE C-TERMINAL DOMAIN-CONTAINING PROTEIN"/>
    <property type="match status" value="1"/>
</dbReference>
<gene>
    <name evidence="3" type="ORF">SDC9_82033</name>
</gene>
<dbReference type="EMBL" id="VSSQ01007287">
    <property type="protein sequence ID" value="MPM35441.1"/>
    <property type="molecule type" value="Genomic_DNA"/>
</dbReference>
<evidence type="ECO:0008006" key="4">
    <source>
        <dbReference type="Google" id="ProtNLM"/>
    </source>
</evidence>
<protein>
    <recommendedName>
        <fullName evidence="4">L-fucose isomerase C-terminal domain-containing protein</fullName>
    </recommendedName>
</protein>
<dbReference type="GO" id="GO:0005737">
    <property type="term" value="C:cytoplasm"/>
    <property type="evidence" value="ECO:0007669"/>
    <property type="project" value="InterPro"/>
</dbReference>
<dbReference type="InterPro" id="IPR009015">
    <property type="entry name" value="Fucose_isomerase_N/cen_sf"/>
</dbReference>
<proteinExistence type="predicted"/>
<accession>A0A644Z607</accession>